<evidence type="ECO:0000313" key="2">
    <source>
        <dbReference type="EMBL" id="CAB3746271.1"/>
    </source>
</evidence>
<feature type="signal peptide" evidence="1">
    <location>
        <begin position="1"/>
        <end position="22"/>
    </location>
</feature>
<gene>
    <name evidence="2" type="ORF">LMG29739_00143</name>
</gene>
<keyword evidence="1" id="KW-0732">Signal</keyword>
<proteinExistence type="predicted"/>
<dbReference type="EMBL" id="CADIKF010000001">
    <property type="protein sequence ID" value="CAB3746271.1"/>
    <property type="molecule type" value="Genomic_DNA"/>
</dbReference>
<feature type="chain" id="PRO_5026839723" description="DUF4148 domain-containing protein" evidence="1">
    <location>
        <begin position="23"/>
        <end position="126"/>
    </location>
</feature>
<protein>
    <recommendedName>
        <fullName evidence="4">DUF4148 domain-containing protein</fullName>
    </recommendedName>
</protein>
<organism evidence="2 3">
    <name type="scientific">Paraburkholderia solisilvae</name>
    <dbReference type="NCBI Taxonomy" id="624376"/>
    <lineage>
        <taxon>Bacteria</taxon>
        <taxon>Pseudomonadati</taxon>
        <taxon>Pseudomonadota</taxon>
        <taxon>Betaproteobacteria</taxon>
        <taxon>Burkholderiales</taxon>
        <taxon>Burkholderiaceae</taxon>
        <taxon>Paraburkholderia</taxon>
    </lineage>
</organism>
<dbReference type="Pfam" id="PF13663">
    <property type="entry name" value="DUF4148"/>
    <property type="match status" value="1"/>
</dbReference>
<reference evidence="2 3" key="1">
    <citation type="submission" date="2020-04" db="EMBL/GenBank/DDBJ databases">
        <authorList>
            <person name="De Canck E."/>
        </authorList>
    </citation>
    <scope>NUCLEOTIDE SEQUENCE [LARGE SCALE GENOMIC DNA]</scope>
    <source>
        <strain evidence="2 3">LMG 29739</strain>
    </source>
</reference>
<dbReference type="InterPro" id="IPR025421">
    <property type="entry name" value="DUF4148"/>
</dbReference>
<evidence type="ECO:0000256" key="1">
    <source>
        <dbReference type="SAM" id="SignalP"/>
    </source>
</evidence>
<name>A0A6J5CYS8_9BURK</name>
<accession>A0A6J5CYS8</accession>
<evidence type="ECO:0000313" key="3">
    <source>
        <dbReference type="Proteomes" id="UP000494329"/>
    </source>
</evidence>
<dbReference type="RefSeq" id="WP_175108817.1">
    <property type="nucleotide sequence ID" value="NZ_CADIKF010000001.1"/>
</dbReference>
<keyword evidence="3" id="KW-1185">Reference proteome</keyword>
<sequence>MKTLATLLVAAAAVTVPVLSFAQSANQGLTRAQVRAELVQLEQSGSNPYAAGDAQYPAAFQVAEANVAAEQGAANPASAANAAQAADSVGGMSEYGRTDSGKPVTHAKPAQQCVGPVSFCNIYFGS</sequence>
<evidence type="ECO:0008006" key="4">
    <source>
        <dbReference type="Google" id="ProtNLM"/>
    </source>
</evidence>
<dbReference type="AlphaFoldDB" id="A0A6J5CYS8"/>
<dbReference type="Proteomes" id="UP000494329">
    <property type="component" value="Unassembled WGS sequence"/>
</dbReference>